<evidence type="ECO:0000313" key="2">
    <source>
        <dbReference type="Proteomes" id="UP001305421"/>
    </source>
</evidence>
<accession>A0ABY9YDL8</accession>
<gene>
    <name evidence="1" type="ORF">PDM28_01110</name>
</gene>
<keyword evidence="2" id="KW-1185">Reference proteome</keyword>
<protein>
    <submittedName>
        <fullName evidence="1">Uncharacterized protein</fullName>
    </submittedName>
</protein>
<reference evidence="1 2" key="1">
    <citation type="submission" date="2022-12" db="EMBL/GenBank/DDBJ databases">
        <title>Two new species, Stenotrophomonas aracearum and Stenotrophomonas oahuensis, isolated from Anthurium (Araceae family) in Hawaii.</title>
        <authorList>
            <person name="Chunag S.C."/>
            <person name="Dobhal S."/>
            <person name="Alvarez A."/>
            <person name="Arif M."/>
        </authorList>
    </citation>
    <scope>NUCLEOTIDE SEQUENCE [LARGE SCALE GENOMIC DNA]</scope>
    <source>
        <strain evidence="1 2">A5588</strain>
    </source>
</reference>
<dbReference type="Proteomes" id="UP001305421">
    <property type="component" value="Chromosome"/>
</dbReference>
<organism evidence="1 2">
    <name type="scientific">Stenotrophomonas aracearum</name>
    <dbReference type="NCBI Taxonomy" id="3003272"/>
    <lineage>
        <taxon>Bacteria</taxon>
        <taxon>Pseudomonadati</taxon>
        <taxon>Pseudomonadota</taxon>
        <taxon>Gammaproteobacteria</taxon>
        <taxon>Lysobacterales</taxon>
        <taxon>Lysobacteraceae</taxon>
        <taxon>Stenotrophomonas</taxon>
    </lineage>
</organism>
<evidence type="ECO:0000313" key="1">
    <source>
        <dbReference type="EMBL" id="WNH48964.1"/>
    </source>
</evidence>
<sequence length="68" mass="7677">MNLEGILYAVNRRVAIKVELSPVVLYQFRLAAWRLNQNPSLLLRQMICSYIAMADNPKSIDLSVTTGP</sequence>
<dbReference type="EMBL" id="CP115543">
    <property type="protein sequence ID" value="WNH48964.1"/>
    <property type="molecule type" value="Genomic_DNA"/>
</dbReference>
<dbReference type="RefSeq" id="WP_102947130.1">
    <property type="nucleotide sequence ID" value="NZ_CP115543.1"/>
</dbReference>
<proteinExistence type="predicted"/>
<name>A0ABY9YDL8_9GAMM</name>